<dbReference type="InterPro" id="IPR011002">
    <property type="entry name" value="FliG_a-hlx"/>
</dbReference>
<evidence type="ECO:0000313" key="3">
    <source>
        <dbReference type="EMBL" id="SMF00052.1"/>
    </source>
</evidence>
<keyword evidence="2" id="KW-0812">Transmembrane</keyword>
<protein>
    <recommendedName>
        <fullName evidence="5">Flagellar motor switch protein FliG</fullName>
    </recommendedName>
</protein>
<keyword evidence="2" id="KW-1133">Transmembrane helix</keyword>
<evidence type="ECO:0000313" key="4">
    <source>
        <dbReference type="Proteomes" id="UP000192907"/>
    </source>
</evidence>
<evidence type="ECO:0000256" key="1">
    <source>
        <dbReference type="SAM" id="MobiDB-lite"/>
    </source>
</evidence>
<dbReference type="AlphaFoldDB" id="A0A1Y6BEJ7"/>
<gene>
    <name evidence="3" type="ORF">SAMN06296036_10365</name>
</gene>
<dbReference type="RefSeq" id="WP_143478117.1">
    <property type="nucleotide sequence ID" value="NZ_FWZT01000003.1"/>
</dbReference>
<keyword evidence="2" id="KW-0472">Membrane</keyword>
<dbReference type="Proteomes" id="UP000192907">
    <property type="component" value="Unassembled WGS sequence"/>
</dbReference>
<dbReference type="STRING" id="1513793.SAMN06296036_10365"/>
<feature type="region of interest" description="Disordered" evidence="1">
    <location>
        <begin position="63"/>
        <end position="91"/>
    </location>
</feature>
<name>A0A1Y6BEJ7_9BACT</name>
<accession>A0A1Y6BEJ7</accession>
<reference evidence="4" key="1">
    <citation type="submission" date="2017-04" db="EMBL/GenBank/DDBJ databases">
        <authorList>
            <person name="Varghese N."/>
            <person name="Submissions S."/>
        </authorList>
    </citation>
    <scope>NUCLEOTIDE SEQUENCE [LARGE SCALE GENOMIC DNA]</scope>
    <source>
        <strain evidence="4">RKEM611</strain>
    </source>
</reference>
<feature type="transmembrane region" description="Helical" evidence="2">
    <location>
        <begin position="192"/>
        <end position="213"/>
    </location>
</feature>
<dbReference type="SUPFAM" id="SSF48029">
    <property type="entry name" value="FliG"/>
    <property type="match status" value="1"/>
</dbReference>
<evidence type="ECO:0008006" key="5">
    <source>
        <dbReference type="Google" id="ProtNLM"/>
    </source>
</evidence>
<evidence type="ECO:0000256" key="2">
    <source>
        <dbReference type="SAM" id="Phobius"/>
    </source>
</evidence>
<keyword evidence="4" id="KW-1185">Reference proteome</keyword>
<organism evidence="3 4">
    <name type="scientific">Pseudobacteriovorax antillogorgiicola</name>
    <dbReference type="NCBI Taxonomy" id="1513793"/>
    <lineage>
        <taxon>Bacteria</taxon>
        <taxon>Pseudomonadati</taxon>
        <taxon>Bdellovibrionota</taxon>
        <taxon>Oligoflexia</taxon>
        <taxon>Oligoflexales</taxon>
        <taxon>Pseudobacteriovoracaceae</taxon>
        <taxon>Pseudobacteriovorax</taxon>
    </lineage>
</organism>
<proteinExistence type="predicted"/>
<feature type="compositionally biased region" description="Basic and acidic residues" evidence="1">
    <location>
        <begin position="63"/>
        <end position="78"/>
    </location>
</feature>
<dbReference type="EMBL" id="FWZT01000003">
    <property type="protein sequence ID" value="SMF00052.1"/>
    <property type="molecule type" value="Genomic_DNA"/>
</dbReference>
<sequence length="547" mass="60655">MIAFNKSSFLVMITAFSYCFQVLAQSEKLSEQIRSDLVKDISSLISDNEFHLIVSASSSVEREKVLQKDDQQGQRIEEPEQEELPPGLPGFGDVVEQKKPAQAKKVDYKESYTYKETTKINEILVRFLVLSSVSDETTALAKTIISEKISRIYGVKPNVQLVKTDKLFPNQKEELDTATFLKEFLNGYAGKIVLGILAFIALLIILIMISKLLKELKKLGDKSKSLSESTSNPALAEKDIFEANQEHITKILEFLTSNPLLGREFLQGLNLDQASALYAAVSTKKNRELLARNFSFMETELLKSGDKAGNESSTLASLAVEVEHFRKIHEAQSQQRFGFLSLLSGTAILDLIPEQDKFSNLAVAFKYLNGSQTADILATLSNDEKAKLIQGMGAKRDDATINRVEGALKAAYEQSRLSAHETSKNEINQIKEILNADLNAKETLASLEAGGMKIPAALMAYKLSCRDILMLAKEELSKVLEGLENEDLVAVISKYKDISSNILDSLSPVRRQVVEGMALSFSATEDQLKQSQMNLLRSYRITSGIGE</sequence>